<gene>
    <name evidence="12" type="ORF">M413DRAFT_442058</name>
</gene>
<reference evidence="12 13" key="1">
    <citation type="submission" date="2014-04" db="EMBL/GenBank/DDBJ databases">
        <authorList>
            <consortium name="DOE Joint Genome Institute"/>
            <person name="Kuo A."/>
            <person name="Gay G."/>
            <person name="Dore J."/>
            <person name="Kohler A."/>
            <person name="Nagy L.G."/>
            <person name="Floudas D."/>
            <person name="Copeland A."/>
            <person name="Barry K.W."/>
            <person name="Cichocki N."/>
            <person name="Veneault-Fourrey C."/>
            <person name="LaButti K."/>
            <person name="Lindquist E.A."/>
            <person name="Lipzen A."/>
            <person name="Lundell T."/>
            <person name="Morin E."/>
            <person name="Murat C."/>
            <person name="Sun H."/>
            <person name="Tunlid A."/>
            <person name="Henrissat B."/>
            <person name="Grigoriev I.V."/>
            <person name="Hibbett D.S."/>
            <person name="Martin F."/>
            <person name="Nordberg H.P."/>
            <person name="Cantor M.N."/>
            <person name="Hua S.X."/>
        </authorList>
    </citation>
    <scope>NUCLEOTIDE SEQUENCE [LARGE SCALE GENOMIC DNA]</scope>
    <source>
        <strain evidence="13">h7</strain>
    </source>
</reference>
<feature type="compositionally biased region" description="Low complexity" evidence="10">
    <location>
        <begin position="655"/>
        <end position="664"/>
    </location>
</feature>
<evidence type="ECO:0000256" key="5">
    <source>
        <dbReference type="ARBA" id="ARBA00022553"/>
    </source>
</evidence>
<keyword evidence="4" id="KW-1017">Isopeptide bond</keyword>
<name>A0A0C2YWL1_HEBCY</name>
<keyword evidence="3" id="KW-0963">Cytoplasm</keyword>
<evidence type="ECO:0000256" key="6">
    <source>
        <dbReference type="ARBA" id="ARBA00022843"/>
    </source>
</evidence>
<dbReference type="GO" id="GO:0006355">
    <property type="term" value="P:regulation of DNA-templated transcription"/>
    <property type="evidence" value="ECO:0007669"/>
    <property type="project" value="InterPro"/>
</dbReference>
<feature type="compositionally biased region" description="Acidic residues" evidence="10">
    <location>
        <begin position="608"/>
        <end position="621"/>
    </location>
</feature>
<evidence type="ECO:0000256" key="2">
    <source>
        <dbReference type="ARBA" id="ARBA00004496"/>
    </source>
</evidence>
<dbReference type="Pfam" id="PF10497">
    <property type="entry name" value="zf-4CXXC_R1"/>
    <property type="match status" value="1"/>
</dbReference>
<evidence type="ECO:0000256" key="4">
    <source>
        <dbReference type="ARBA" id="ARBA00022499"/>
    </source>
</evidence>
<evidence type="ECO:0000256" key="8">
    <source>
        <dbReference type="ARBA" id="ARBA00023163"/>
    </source>
</evidence>
<keyword evidence="7" id="KW-0805">Transcription regulation</keyword>
<evidence type="ECO:0000313" key="12">
    <source>
        <dbReference type="EMBL" id="KIM45387.1"/>
    </source>
</evidence>
<keyword evidence="13" id="KW-1185">Reference proteome</keyword>
<feature type="compositionally biased region" description="Polar residues" evidence="10">
    <location>
        <begin position="715"/>
        <end position="732"/>
    </location>
</feature>
<feature type="compositionally biased region" description="Polar residues" evidence="10">
    <location>
        <begin position="374"/>
        <end position="384"/>
    </location>
</feature>
<dbReference type="GO" id="GO:0005737">
    <property type="term" value="C:cytoplasm"/>
    <property type="evidence" value="ECO:0007669"/>
    <property type="project" value="UniProtKB-SubCell"/>
</dbReference>
<keyword evidence="6" id="KW-0832">Ubl conjugation</keyword>
<dbReference type="OrthoDB" id="298344at2759"/>
<proteinExistence type="predicted"/>
<protein>
    <recommendedName>
        <fullName evidence="11">Zinc-finger domain-containing protein</fullName>
    </recommendedName>
</protein>
<feature type="region of interest" description="Disordered" evidence="10">
    <location>
        <begin position="599"/>
        <end position="621"/>
    </location>
</feature>
<accession>A0A0C2YWL1</accession>
<dbReference type="Proteomes" id="UP000053424">
    <property type="component" value="Unassembled WGS sequence"/>
</dbReference>
<dbReference type="HOGENOM" id="CLU_019575_0_0_1"/>
<evidence type="ECO:0000256" key="7">
    <source>
        <dbReference type="ARBA" id="ARBA00023015"/>
    </source>
</evidence>
<dbReference type="STRING" id="686832.A0A0C2YWL1"/>
<organism evidence="12 13">
    <name type="scientific">Hebeloma cylindrosporum</name>
    <dbReference type="NCBI Taxonomy" id="76867"/>
    <lineage>
        <taxon>Eukaryota</taxon>
        <taxon>Fungi</taxon>
        <taxon>Dikarya</taxon>
        <taxon>Basidiomycota</taxon>
        <taxon>Agaricomycotina</taxon>
        <taxon>Agaricomycetes</taxon>
        <taxon>Agaricomycetidae</taxon>
        <taxon>Agaricales</taxon>
        <taxon>Agaricineae</taxon>
        <taxon>Hymenogastraceae</taxon>
        <taxon>Hebeloma</taxon>
    </lineage>
</organism>
<feature type="region of interest" description="Disordered" evidence="10">
    <location>
        <begin position="223"/>
        <end position="249"/>
    </location>
</feature>
<dbReference type="AlphaFoldDB" id="A0A0C2YWL1"/>
<evidence type="ECO:0000313" key="13">
    <source>
        <dbReference type="Proteomes" id="UP000053424"/>
    </source>
</evidence>
<keyword evidence="9" id="KW-0539">Nucleus</keyword>
<sequence>MSTTPKPHPSVQRLNKAFIQVPASPLTLSSYRTFGTPAHVAASSKLKENTPLRPLQLGMNQQPSGSTLLKRKLSDRDSSSLIFDGVLVPFKKHKPSSTMNEITSSAKEIHPESLLDPACRSLSNGFLYCHQCNKKRDVSDVIRCTVVEKYYTIKDKNIKERTCSNKYCKFCLKNRYEEDFEVFKASTNGKNAGFQCPRCRDICNCPRCRKSKGLEPTGFIPKPKPDPALKVKASKPVANEANAKESKPRDLPTLKWTPVPIHLTQVEAEDRIFIREFVLRFGDHLAPVMAKSNIEELELIGGRPGKLDDDDEVTGWVSDPCVKALFVGLLGVLAQDHESNLAKAIKELRAAGFNLNKLWNILFALRADTIKISASGSPDTSSKSGHSDKPLTFPDPSPPPNSAVATARSLRSLRQSESMVNVVSSTQMIPVLVSLMHQVLETAIVREELDQGAKNARDMIRDAKEATRIESERWEKERNAMEVAPKDKALKTENRTKRMLHKDQIANIDNSMKIISTVFTPRFTPLGTDLDDRVYYALSPGVAERQAAFEYIELASSEKPSKPKRKGRLLSPDDRLEMREWSWFVAVWGKKTPSLPAAGTVQKMEVDGTTDESENESDDEAVEKWWGFWEPGEISKVAEWISIKAGLDDDEESTTSDSRASSSSIPKDKVDSSTNPRTAPLRRLVTELKDYAALLQWRTREDKLTLLPRIPSVSLAKSQEETASNAKETPSLGSIRIH</sequence>
<dbReference type="EMBL" id="KN831772">
    <property type="protein sequence ID" value="KIM45387.1"/>
    <property type="molecule type" value="Genomic_DNA"/>
</dbReference>
<feature type="domain" description="Zinc-finger" evidence="11">
    <location>
        <begin position="128"/>
        <end position="220"/>
    </location>
</feature>
<dbReference type="PANTHER" id="PTHR31169:SF8">
    <property type="entry name" value="ZINC-FINGER DOMAIN OF MONOAMINE-OXIDASE A REPRESSOR R1 PROTEIN"/>
    <property type="match status" value="1"/>
</dbReference>
<dbReference type="InterPro" id="IPR018866">
    <property type="entry name" value="Znf-4CXXC_R1"/>
</dbReference>
<evidence type="ECO:0000256" key="9">
    <source>
        <dbReference type="ARBA" id="ARBA00023242"/>
    </source>
</evidence>
<reference evidence="13" key="2">
    <citation type="submission" date="2015-01" db="EMBL/GenBank/DDBJ databases">
        <title>Evolutionary Origins and Diversification of the Mycorrhizal Mutualists.</title>
        <authorList>
            <consortium name="DOE Joint Genome Institute"/>
            <consortium name="Mycorrhizal Genomics Consortium"/>
            <person name="Kohler A."/>
            <person name="Kuo A."/>
            <person name="Nagy L.G."/>
            <person name="Floudas D."/>
            <person name="Copeland A."/>
            <person name="Barry K.W."/>
            <person name="Cichocki N."/>
            <person name="Veneault-Fourrey C."/>
            <person name="LaButti K."/>
            <person name="Lindquist E.A."/>
            <person name="Lipzen A."/>
            <person name="Lundell T."/>
            <person name="Morin E."/>
            <person name="Murat C."/>
            <person name="Riley R."/>
            <person name="Ohm R."/>
            <person name="Sun H."/>
            <person name="Tunlid A."/>
            <person name="Henrissat B."/>
            <person name="Grigoriev I.V."/>
            <person name="Hibbett D.S."/>
            <person name="Martin F."/>
        </authorList>
    </citation>
    <scope>NUCLEOTIDE SEQUENCE [LARGE SCALE GENOMIC DNA]</scope>
    <source>
        <strain evidence="13">h7</strain>
    </source>
</reference>
<evidence type="ECO:0000256" key="10">
    <source>
        <dbReference type="SAM" id="MobiDB-lite"/>
    </source>
</evidence>
<dbReference type="PANTHER" id="PTHR31169">
    <property type="entry name" value="OS05G0300700 PROTEIN"/>
    <property type="match status" value="1"/>
</dbReference>
<keyword evidence="8" id="KW-0804">Transcription</keyword>
<dbReference type="GO" id="GO:0005634">
    <property type="term" value="C:nucleus"/>
    <property type="evidence" value="ECO:0007669"/>
    <property type="project" value="UniProtKB-SubCell"/>
</dbReference>
<feature type="region of interest" description="Disordered" evidence="10">
    <location>
        <begin position="374"/>
        <end position="404"/>
    </location>
</feature>
<feature type="region of interest" description="Disordered" evidence="10">
    <location>
        <begin position="647"/>
        <end position="678"/>
    </location>
</feature>
<comment type="subcellular location">
    <subcellularLocation>
        <location evidence="2">Cytoplasm</location>
    </subcellularLocation>
    <subcellularLocation>
        <location evidence="1">Nucleus</location>
    </subcellularLocation>
</comment>
<keyword evidence="5" id="KW-0597">Phosphoprotein</keyword>
<dbReference type="InterPro" id="IPR040221">
    <property type="entry name" value="CDCA7/CDA7L"/>
</dbReference>
<feature type="region of interest" description="Disordered" evidence="10">
    <location>
        <begin position="715"/>
        <end position="738"/>
    </location>
</feature>
<evidence type="ECO:0000259" key="11">
    <source>
        <dbReference type="Pfam" id="PF10497"/>
    </source>
</evidence>
<evidence type="ECO:0000256" key="3">
    <source>
        <dbReference type="ARBA" id="ARBA00022490"/>
    </source>
</evidence>
<evidence type="ECO:0000256" key="1">
    <source>
        <dbReference type="ARBA" id="ARBA00004123"/>
    </source>
</evidence>